<proteinExistence type="predicted"/>
<gene>
    <name evidence="1" type="ORF">EX87_00625</name>
</gene>
<dbReference type="Gene3D" id="2.180.10.10">
    <property type="entry name" value="RHS repeat-associated core"/>
    <property type="match status" value="1"/>
</dbReference>
<evidence type="ECO:0000313" key="1">
    <source>
        <dbReference type="EMBL" id="AKF92338.1"/>
    </source>
</evidence>
<protein>
    <recommendedName>
        <fullName evidence="2">RHS repeat protein</fullName>
    </recommendedName>
</protein>
<accession>A0A0F7BYL4</accession>
<name>A0A0F7BYL4_BRELA</name>
<evidence type="ECO:0008006" key="2">
    <source>
        <dbReference type="Google" id="ProtNLM"/>
    </source>
</evidence>
<organism evidence="1">
    <name type="scientific">Brevibacillus laterosporus</name>
    <name type="common">Bacillus laterosporus</name>
    <dbReference type="NCBI Taxonomy" id="1465"/>
    <lineage>
        <taxon>Bacteria</taxon>
        <taxon>Bacillati</taxon>
        <taxon>Bacillota</taxon>
        <taxon>Bacilli</taxon>
        <taxon>Bacillales</taxon>
        <taxon>Paenibacillaceae</taxon>
        <taxon>Brevibacillus</taxon>
    </lineage>
</organism>
<dbReference type="RefSeq" id="WP_031410850.1">
    <property type="nucleotide sequence ID" value="NZ_CP011074.1"/>
</dbReference>
<reference evidence="1" key="1">
    <citation type="submission" date="2015-03" db="EMBL/GenBank/DDBJ databases">
        <title>MIGS Cultured Bacterial/Archaeal sample from Brevibacillus laterosporus.</title>
        <authorList>
            <person name="Zeng D."/>
            <person name="Zhu L."/>
            <person name="Dong G."/>
            <person name="Ye W."/>
            <person name="Ren D."/>
            <person name="Wu L."/>
            <person name="Xu J."/>
            <person name="Li G."/>
            <person name="Guo L."/>
        </authorList>
    </citation>
    <scope>NUCLEOTIDE SEQUENCE</scope>
    <source>
        <strain evidence="1">B9</strain>
    </source>
</reference>
<dbReference type="EMBL" id="CP011074">
    <property type="protein sequence ID" value="AKF92338.1"/>
    <property type="molecule type" value="Genomic_DNA"/>
</dbReference>
<sequence>MGYGKDNRLSHVNEQPVEMDADGNLLVWTENEQTHTYAYDARNRLVRTGQAHYTYDAEFVRTSMTWKGKTTRYVVDQPCSHGARGRWQSESLLCVWVGPDRSRGCARELPVVSYGYAWQYHDAE</sequence>
<dbReference type="AlphaFoldDB" id="A0A0F7BYL4"/>